<feature type="domain" description="Alcohol dehydrogenase-like C-terminal" evidence="3">
    <location>
        <begin position="186"/>
        <end position="260"/>
    </location>
</feature>
<comment type="caution">
    <text evidence="4">The sequence shown here is derived from an EMBL/GenBank/DDBJ whole genome shotgun (WGS) entry which is preliminary data.</text>
</comment>
<keyword evidence="5" id="KW-1185">Reference proteome</keyword>
<dbReference type="SUPFAM" id="SSF50129">
    <property type="entry name" value="GroES-like"/>
    <property type="match status" value="1"/>
</dbReference>
<dbReference type="RefSeq" id="WP_138865553.1">
    <property type="nucleotide sequence ID" value="NZ_VCPC01000005.1"/>
</dbReference>
<reference evidence="4 5" key="1">
    <citation type="submission" date="2019-05" db="EMBL/GenBank/DDBJ databases">
        <title>Marivita sp. nov. isolated from sea sediment.</title>
        <authorList>
            <person name="Kim W."/>
        </authorList>
    </citation>
    <scope>NUCLEOTIDE SEQUENCE [LARGE SCALE GENOMIC DNA]</scope>
    <source>
        <strain evidence="4 5">CAU 1492</strain>
    </source>
</reference>
<dbReference type="PANTHER" id="PTHR48106">
    <property type="entry name" value="QUINONE OXIDOREDUCTASE PIG3-RELATED"/>
    <property type="match status" value="1"/>
</dbReference>
<protein>
    <submittedName>
        <fullName evidence="4">Zinc-binding dehydrogenase</fullName>
    </submittedName>
</protein>
<evidence type="ECO:0000256" key="1">
    <source>
        <dbReference type="ARBA" id="ARBA00022857"/>
    </source>
</evidence>
<dbReference type="InterPro" id="IPR011032">
    <property type="entry name" value="GroES-like_sf"/>
</dbReference>
<gene>
    <name evidence="4" type="ORF">FGK64_19545</name>
</gene>
<dbReference type="Pfam" id="PF00107">
    <property type="entry name" value="ADH_zinc_N"/>
    <property type="match status" value="1"/>
</dbReference>
<dbReference type="InterPro" id="IPR013149">
    <property type="entry name" value="ADH-like_C"/>
</dbReference>
<dbReference type="Proteomes" id="UP001191082">
    <property type="component" value="Unassembled WGS sequence"/>
</dbReference>
<keyword evidence="1" id="KW-0521">NADP</keyword>
<dbReference type="InterPro" id="IPR036291">
    <property type="entry name" value="NAD(P)-bd_dom_sf"/>
</dbReference>
<sequence>MTDSAPRTTRRLLSRISAEGELHAWIEQCDVPPPGPGEIIVQMQASPIHSSDMNVMFGPADFSKAVQSGTDAAPEIRAPLRPGALESQKLRIGHLIEPGMEGAGTVLDAGKGAEHLIGKRVAVWGKSTYRDIQVFDASGCMELSDDVSLEDGAAAFVNPLTALGLLTTAKAEGYTAFVNTAAASNIGRMMIHLCREDGLALVSVVRRPELADQLRALGAEHVIDTSASDAKDQLVKAIDETGARACFDAVGGKLTGQVLEGMETSCRRSLTEFSNYGSREQRQCYIYGALDMSPIEIPRSAGLFWSCRGWLLFPYLETLGADETDKLLARVRAGLGTTFKGQFSNRIGLSDVLRLDTINTFLARGTESKTLITA</sequence>
<name>A0ABY2X2X2_9RHOB</name>
<proteinExistence type="predicted"/>
<evidence type="ECO:0000313" key="4">
    <source>
        <dbReference type="EMBL" id="TMV09281.1"/>
    </source>
</evidence>
<accession>A0ABY2X2X2</accession>
<evidence type="ECO:0000256" key="2">
    <source>
        <dbReference type="ARBA" id="ARBA00023002"/>
    </source>
</evidence>
<evidence type="ECO:0000259" key="3">
    <source>
        <dbReference type="Pfam" id="PF00107"/>
    </source>
</evidence>
<dbReference type="Gene3D" id="3.90.180.10">
    <property type="entry name" value="Medium-chain alcohol dehydrogenases, catalytic domain"/>
    <property type="match status" value="1"/>
</dbReference>
<keyword evidence="2" id="KW-0560">Oxidoreductase</keyword>
<dbReference type="PANTHER" id="PTHR48106:SF18">
    <property type="entry name" value="QUINONE OXIDOREDUCTASE PIG3"/>
    <property type="match status" value="1"/>
</dbReference>
<dbReference type="SUPFAM" id="SSF51735">
    <property type="entry name" value="NAD(P)-binding Rossmann-fold domains"/>
    <property type="match status" value="1"/>
</dbReference>
<organism evidence="4 5">
    <name type="scientific">Arenibacterium halophilum</name>
    <dbReference type="NCBI Taxonomy" id="2583821"/>
    <lineage>
        <taxon>Bacteria</taxon>
        <taxon>Pseudomonadati</taxon>
        <taxon>Pseudomonadota</taxon>
        <taxon>Alphaproteobacteria</taxon>
        <taxon>Rhodobacterales</taxon>
        <taxon>Paracoccaceae</taxon>
        <taxon>Arenibacterium</taxon>
    </lineage>
</organism>
<evidence type="ECO:0000313" key="5">
    <source>
        <dbReference type="Proteomes" id="UP001191082"/>
    </source>
</evidence>
<dbReference type="Gene3D" id="3.40.50.720">
    <property type="entry name" value="NAD(P)-binding Rossmann-like Domain"/>
    <property type="match status" value="1"/>
</dbReference>
<dbReference type="EMBL" id="VCPC01000005">
    <property type="protein sequence ID" value="TMV09281.1"/>
    <property type="molecule type" value="Genomic_DNA"/>
</dbReference>